<accession>A0A368F3B2</accession>
<feature type="transmembrane region" description="Helical" evidence="1">
    <location>
        <begin position="12"/>
        <end position="28"/>
    </location>
</feature>
<gene>
    <name evidence="2" type="ORF">ANCCAN_27721</name>
</gene>
<evidence type="ECO:0000313" key="3">
    <source>
        <dbReference type="Proteomes" id="UP000252519"/>
    </source>
</evidence>
<keyword evidence="3" id="KW-1185">Reference proteome</keyword>
<comment type="caution">
    <text evidence="2">The sequence shown here is derived from an EMBL/GenBank/DDBJ whole genome shotgun (WGS) entry which is preliminary data.</text>
</comment>
<protein>
    <submittedName>
        <fullName evidence="2">Uncharacterized protein</fullName>
    </submittedName>
</protein>
<keyword evidence="1" id="KW-1133">Transmembrane helix</keyword>
<sequence length="78" mass="9193">MRVRLRMKENIRNLCYVIFLTLSMLYLFDKTARHNNGGESRKRSLPSTLQHYTEPLGSMDVDEFLALVDAKYGERRIL</sequence>
<reference evidence="2 3" key="1">
    <citation type="submission" date="2014-10" db="EMBL/GenBank/DDBJ databases">
        <title>Draft genome of the hookworm Ancylostoma caninum.</title>
        <authorList>
            <person name="Mitreva M."/>
        </authorList>
    </citation>
    <scope>NUCLEOTIDE SEQUENCE [LARGE SCALE GENOMIC DNA]</scope>
    <source>
        <strain evidence="2 3">Baltimore</strain>
    </source>
</reference>
<keyword evidence="1" id="KW-0812">Transmembrane</keyword>
<dbReference type="AlphaFoldDB" id="A0A368F3B2"/>
<name>A0A368F3B2_ANCCA</name>
<dbReference type="EMBL" id="JOJR01006896">
    <property type="protein sequence ID" value="RCN26552.1"/>
    <property type="molecule type" value="Genomic_DNA"/>
</dbReference>
<organism evidence="2 3">
    <name type="scientific">Ancylostoma caninum</name>
    <name type="common">Dog hookworm</name>
    <dbReference type="NCBI Taxonomy" id="29170"/>
    <lineage>
        <taxon>Eukaryota</taxon>
        <taxon>Metazoa</taxon>
        <taxon>Ecdysozoa</taxon>
        <taxon>Nematoda</taxon>
        <taxon>Chromadorea</taxon>
        <taxon>Rhabditida</taxon>
        <taxon>Rhabditina</taxon>
        <taxon>Rhabditomorpha</taxon>
        <taxon>Strongyloidea</taxon>
        <taxon>Ancylostomatidae</taxon>
        <taxon>Ancylostomatinae</taxon>
        <taxon>Ancylostoma</taxon>
    </lineage>
</organism>
<evidence type="ECO:0000256" key="1">
    <source>
        <dbReference type="SAM" id="Phobius"/>
    </source>
</evidence>
<evidence type="ECO:0000313" key="2">
    <source>
        <dbReference type="EMBL" id="RCN26552.1"/>
    </source>
</evidence>
<dbReference type="Proteomes" id="UP000252519">
    <property type="component" value="Unassembled WGS sequence"/>
</dbReference>
<proteinExistence type="predicted"/>
<keyword evidence="1" id="KW-0472">Membrane</keyword>